<dbReference type="OMA" id="AYVHKFM"/>
<evidence type="ECO:0000256" key="2">
    <source>
        <dbReference type="ARBA" id="ARBA00022692"/>
    </source>
</evidence>
<keyword evidence="2 6" id="KW-0812">Transmembrane</keyword>
<gene>
    <name evidence="8" type="ORF">JI435_135020</name>
</gene>
<evidence type="ECO:0000256" key="7">
    <source>
        <dbReference type="SAM" id="SignalP"/>
    </source>
</evidence>
<feature type="region of interest" description="Disordered" evidence="5">
    <location>
        <begin position="338"/>
        <end position="474"/>
    </location>
</feature>
<organism evidence="8 9">
    <name type="scientific">Phaeosphaeria nodorum (strain SN15 / ATCC MYA-4574 / FGSC 10173)</name>
    <name type="common">Glume blotch fungus</name>
    <name type="synonym">Parastagonospora nodorum</name>
    <dbReference type="NCBI Taxonomy" id="321614"/>
    <lineage>
        <taxon>Eukaryota</taxon>
        <taxon>Fungi</taxon>
        <taxon>Dikarya</taxon>
        <taxon>Ascomycota</taxon>
        <taxon>Pezizomycotina</taxon>
        <taxon>Dothideomycetes</taxon>
        <taxon>Pleosporomycetidae</taxon>
        <taxon>Pleosporales</taxon>
        <taxon>Pleosporineae</taxon>
        <taxon>Phaeosphaeriaceae</taxon>
        <taxon>Parastagonospora</taxon>
    </lineage>
</organism>
<dbReference type="EMBL" id="CP069043">
    <property type="protein sequence ID" value="QRD06599.1"/>
    <property type="molecule type" value="Genomic_DNA"/>
</dbReference>
<keyword evidence="9" id="KW-1185">Reference proteome</keyword>
<evidence type="ECO:0000313" key="9">
    <source>
        <dbReference type="Proteomes" id="UP000663193"/>
    </source>
</evidence>
<sequence length="474" mass="50056">MAISTRSGCLTLFAYLFVSLRLVSAQRPESASVCDYYAQQRFGTNSSESQLRFMQNVVCLAFEGGSTLPNISSDLTGILRPGKFKGNNIDLMPYFNGSRASTNVNNAAIGINWLDQGGPAPLASFLEGGDSQTLVLANTSNQYHLFSNFFVAFSRSFGCTLPPRPPPNTNGPISLAYAHKFMNLEYNQLGYFISQLALAAQYFGVSSQDAGSIETSLNTRVNIRCAPATSANPPMLLSLCQNPTCPLAVPISDCAAYNNLTAVGVTDSKPTTVASSLLPTLTASSSGTSQSGSSNSGVASSDSSGLSTGGIAGVAVGGAAILLIAVIAIFFFRRKRSRTPSPTATNPAPEATWNQQGFGSPTNHSISYGPKDPHQSYLSTGAPPSEMDTSGYMSASPPPASPDPTAHNAYKRYSEQQYQPYSPPPVEMDTSRTPGAGMGHGPFAPPPIASSLEWQHSSRESPVPVHQQHSSHQS</sequence>
<proteinExistence type="predicted"/>
<dbReference type="OrthoDB" id="2110578at2759"/>
<dbReference type="PANTHER" id="PTHR15549">
    <property type="entry name" value="PAIRED IMMUNOGLOBULIN-LIKE TYPE 2 RECEPTOR"/>
    <property type="match status" value="1"/>
</dbReference>
<dbReference type="GO" id="GO:0016020">
    <property type="term" value="C:membrane"/>
    <property type="evidence" value="ECO:0007669"/>
    <property type="project" value="UniProtKB-SubCell"/>
</dbReference>
<evidence type="ECO:0008006" key="10">
    <source>
        <dbReference type="Google" id="ProtNLM"/>
    </source>
</evidence>
<accession>A0A7U2NQE2</accession>
<dbReference type="RefSeq" id="XP_001803711.1">
    <property type="nucleotide sequence ID" value="XM_001803659.1"/>
</dbReference>
<feature type="chain" id="PRO_5034726549" description="Mid2 domain-containing protein" evidence="7">
    <location>
        <begin position="26"/>
        <end position="474"/>
    </location>
</feature>
<evidence type="ECO:0000256" key="1">
    <source>
        <dbReference type="ARBA" id="ARBA00004167"/>
    </source>
</evidence>
<name>A0A7U2NQE2_PHANO</name>
<dbReference type="Proteomes" id="UP000663193">
    <property type="component" value="Chromosome 21"/>
</dbReference>
<dbReference type="VEuPathDB" id="FungiDB:JI435_135020"/>
<comment type="subcellular location">
    <subcellularLocation>
        <location evidence="1">Membrane</location>
        <topology evidence="1">Single-pass membrane protein</topology>
    </subcellularLocation>
</comment>
<dbReference type="AlphaFoldDB" id="A0A7U2NQE2"/>
<feature type="signal peptide" evidence="7">
    <location>
        <begin position="1"/>
        <end position="25"/>
    </location>
</feature>
<keyword evidence="3 6" id="KW-1133">Transmembrane helix</keyword>
<keyword evidence="7" id="KW-0732">Signal</keyword>
<evidence type="ECO:0000256" key="5">
    <source>
        <dbReference type="SAM" id="MobiDB-lite"/>
    </source>
</evidence>
<feature type="region of interest" description="Disordered" evidence="5">
    <location>
        <begin position="282"/>
        <end position="304"/>
    </location>
</feature>
<dbReference type="InterPro" id="IPR051694">
    <property type="entry name" value="Immunoregulatory_rcpt-like"/>
</dbReference>
<reference evidence="9" key="1">
    <citation type="journal article" date="2021" name="BMC Genomics">
        <title>Chromosome-level genome assembly and manually-curated proteome of model necrotroph Parastagonospora nodorum Sn15 reveals a genome-wide trove of candidate effector homologs, and redundancy of virulence-related functions within an accessory chromosome.</title>
        <authorList>
            <person name="Bertazzoni S."/>
            <person name="Jones D.A.B."/>
            <person name="Phan H.T."/>
            <person name="Tan K.-C."/>
            <person name="Hane J.K."/>
        </authorList>
    </citation>
    <scope>NUCLEOTIDE SEQUENCE [LARGE SCALE GENOMIC DNA]</scope>
    <source>
        <strain evidence="9">SN15 / ATCC MYA-4574 / FGSC 10173)</strain>
    </source>
</reference>
<dbReference type="KEGG" id="pno:SNOG_13502"/>
<feature type="transmembrane region" description="Helical" evidence="6">
    <location>
        <begin position="310"/>
        <end position="332"/>
    </location>
</feature>
<keyword evidence="4 6" id="KW-0472">Membrane</keyword>
<evidence type="ECO:0000256" key="4">
    <source>
        <dbReference type="ARBA" id="ARBA00023136"/>
    </source>
</evidence>
<evidence type="ECO:0000313" key="8">
    <source>
        <dbReference type="EMBL" id="QRD06599.1"/>
    </source>
</evidence>
<evidence type="ECO:0000256" key="6">
    <source>
        <dbReference type="SAM" id="Phobius"/>
    </source>
</evidence>
<evidence type="ECO:0000256" key="3">
    <source>
        <dbReference type="ARBA" id="ARBA00022989"/>
    </source>
</evidence>
<dbReference type="GO" id="GO:0071944">
    <property type="term" value="C:cell periphery"/>
    <property type="evidence" value="ECO:0007669"/>
    <property type="project" value="UniProtKB-ARBA"/>
</dbReference>
<protein>
    <recommendedName>
        <fullName evidence="10">Mid2 domain-containing protein</fullName>
    </recommendedName>
</protein>
<dbReference type="PANTHER" id="PTHR15549:SF33">
    <property type="entry name" value="MEMBRANE PROTEIN WSC4, PUTATIVE (AFU_ORTHOLOGUE AFUA_5G09020)-RELATED"/>
    <property type="match status" value="1"/>
</dbReference>
<feature type="compositionally biased region" description="Polar residues" evidence="5">
    <location>
        <begin position="339"/>
        <end position="366"/>
    </location>
</feature>